<dbReference type="InterPro" id="IPR000160">
    <property type="entry name" value="GGDEF_dom"/>
</dbReference>
<dbReference type="SUPFAM" id="SSF55073">
    <property type="entry name" value="Nucleotide cyclase"/>
    <property type="match status" value="1"/>
</dbReference>
<reference evidence="5 6" key="1">
    <citation type="submission" date="2019-09" db="EMBL/GenBank/DDBJ databases">
        <title>Sulfurimonas gotlandica sp. nov., a chemoautotrophic and psychrotolerant epsilonproteobacterium isolated from a pelagic redoxcline, and an emended description of the genus Sulfurimonas.</title>
        <authorList>
            <person name="Wang S."/>
            <person name="Jiang L."/>
            <person name="Shao S."/>
        </authorList>
    </citation>
    <scope>NUCLEOTIDE SEQUENCE [LARGE SCALE GENOMIC DNA]</scope>
    <source>
        <strain evidence="5 6">GYSZ_1</strain>
    </source>
</reference>
<evidence type="ECO:0000256" key="1">
    <source>
        <dbReference type="ARBA" id="ARBA00012528"/>
    </source>
</evidence>
<feature type="transmembrane region" description="Helical" evidence="3">
    <location>
        <begin position="206"/>
        <end position="223"/>
    </location>
</feature>
<keyword evidence="3" id="KW-0472">Membrane</keyword>
<keyword evidence="6" id="KW-1185">Reference proteome</keyword>
<dbReference type="Pfam" id="PF00990">
    <property type="entry name" value="GGDEF"/>
    <property type="match status" value="1"/>
</dbReference>
<dbReference type="PANTHER" id="PTHR45138">
    <property type="entry name" value="REGULATORY COMPONENTS OF SENSORY TRANSDUCTION SYSTEM"/>
    <property type="match status" value="1"/>
</dbReference>
<feature type="transmembrane region" description="Helical" evidence="3">
    <location>
        <begin position="181"/>
        <end position="201"/>
    </location>
</feature>
<dbReference type="PANTHER" id="PTHR45138:SF9">
    <property type="entry name" value="DIGUANYLATE CYCLASE DGCM-RELATED"/>
    <property type="match status" value="1"/>
</dbReference>
<keyword evidence="3" id="KW-1133">Transmembrane helix</keyword>
<feature type="domain" description="GGDEF" evidence="4">
    <location>
        <begin position="253"/>
        <end position="387"/>
    </location>
</feature>
<proteinExistence type="predicted"/>
<keyword evidence="3" id="KW-0812">Transmembrane</keyword>
<feature type="transmembrane region" description="Helical" evidence="3">
    <location>
        <begin position="154"/>
        <end position="175"/>
    </location>
</feature>
<feature type="transmembrane region" description="Helical" evidence="3">
    <location>
        <begin position="111"/>
        <end position="133"/>
    </location>
</feature>
<dbReference type="GO" id="GO:0052621">
    <property type="term" value="F:diguanylate cyclase activity"/>
    <property type="evidence" value="ECO:0007669"/>
    <property type="project" value="UniProtKB-EC"/>
</dbReference>
<evidence type="ECO:0000313" key="5">
    <source>
        <dbReference type="EMBL" id="QFR50366.1"/>
    </source>
</evidence>
<name>A0A5P8P3X0_9BACT</name>
<feature type="transmembrane region" description="Helical" evidence="3">
    <location>
        <begin position="6"/>
        <end position="27"/>
    </location>
</feature>
<dbReference type="SMART" id="SM00267">
    <property type="entry name" value="GGDEF"/>
    <property type="match status" value="1"/>
</dbReference>
<feature type="transmembrane region" description="Helical" evidence="3">
    <location>
        <begin position="34"/>
        <end position="55"/>
    </location>
</feature>
<dbReference type="GO" id="GO:0043709">
    <property type="term" value="P:cell adhesion involved in single-species biofilm formation"/>
    <property type="evidence" value="ECO:0007669"/>
    <property type="project" value="TreeGrafter"/>
</dbReference>
<dbReference type="GO" id="GO:0005886">
    <property type="term" value="C:plasma membrane"/>
    <property type="evidence" value="ECO:0007669"/>
    <property type="project" value="TreeGrafter"/>
</dbReference>
<dbReference type="PROSITE" id="PS50887">
    <property type="entry name" value="GGDEF"/>
    <property type="match status" value="1"/>
</dbReference>
<dbReference type="KEGG" id="sulg:FJR48_11765"/>
<dbReference type="AlphaFoldDB" id="A0A5P8P3X0"/>
<evidence type="ECO:0000256" key="3">
    <source>
        <dbReference type="SAM" id="Phobius"/>
    </source>
</evidence>
<dbReference type="EMBL" id="CP043617">
    <property type="protein sequence ID" value="QFR50366.1"/>
    <property type="molecule type" value="Genomic_DNA"/>
</dbReference>
<accession>A0A5P8P3X0</accession>
<dbReference type="RefSeq" id="WP_152308314.1">
    <property type="nucleotide sequence ID" value="NZ_CP043617.1"/>
</dbReference>
<feature type="transmembrane region" description="Helical" evidence="3">
    <location>
        <begin position="86"/>
        <end position="105"/>
    </location>
</feature>
<dbReference type="EC" id="2.7.7.65" evidence="1"/>
<dbReference type="InterPro" id="IPR043128">
    <property type="entry name" value="Rev_trsase/Diguanyl_cyclase"/>
</dbReference>
<sequence>MNNPKAIFVNVAIPLLIAITFALLVFYQNKIPSFLLGILPYVFYILSAIVMFISWHFNRNRFLFVLFPLVLIYIGFEFLPASKATLLFKYISIIFPLHLLIFLILSERGLFSLWGNLKTAFVVIETGIIIWFIEYPNPMILDIFKIKLFIFDTFPLSDISIVIGLFILFIMFSLILFNHFLMYNGSFLLILISLYATLYFVRVQNVIELGFIAIVLIILVLLIREAYRLAFYDELTSLPGRRALIEDMAKLGRKYTLAMCDIDHFKKFNDTYGHDTGDEVLKMVASKLANVGGGGKAYRYGGEEFTLLFPSKDVDESFVHADILRESIAKTPFVVRNKKSAKKIFINISAGIVQNSSKDKDPFATMKRADNALYKAKKAGRNTVIKE</sequence>
<dbReference type="NCBIfam" id="TIGR00254">
    <property type="entry name" value="GGDEF"/>
    <property type="match status" value="1"/>
</dbReference>
<dbReference type="Gene3D" id="3.30.70.270">
    <property type="match status" value="1"/>
</dbReference>
<organism evidence="5 6">
    <name type="scientific">Sulfurimonas lithotrophica</name>
    <dbReference type="NCBI Taxonomy" id="2590022"/>
    <lineage>
        <taxon>Bacteria</taxon>
        <taxon>Pseudomonadati</taxon>
        <taxon>Campylobacterota</taxon>
        <taxon>Epsilonproteobacteria</taxon>
        <taxon>Campylobacterales</taxon>
        <taxon>Sulfurimonadaceae</taxon>
        <taxon>Sulfurimonas</taxon>
    </lineage>
</organism>
<dbReference type="GO" id="GO:1902201">
    <property type="term" value="P:negative regulation of bacterial-type flagellum-dependent cell motility"/>
    <property type="evidence" value="ECO:0007669"/>
    <property type="project" value="TreeGrafter"/>
</dbReference>
<feature type="transmembrane region" description="Helical" evidence="3">
    <location>
        <begin position="61"/>
        <end position="79"/>
    </location>
</feature>
<evidence type="ECO:0000313" key="6">
    <source>
        <dbReference type="Proteomes" id="UP000326944"/>
    </source>
</evidence>
<dbReference type="InterPro" id="IPR029787">
    <property type="entry name" value="Nucleotide_cyclase"/>
</dbReference>
<comment type="catalytic activity">
    <reaction evidence="2">
        <text>2 GTP = 3',3'-c-di-GMP + 2 diphosphate</text>
        <dbReference type="Rhea" id="RHEA:24898"/>
        <dbReference type="ChEBI" id="CHEBI:33019"/>
        <dbReference type="ChEBI" id="CHEBI:37565"/>
        <dbReference type="ChEBI" id="CHEBI:58805"/>
        <dbReference type="EC" id="2.7.7.65"/>
    </reaction>
</comment>
<dbReference type="OrthoDB" id="7323245at2"/>
<dbReference type="Proteomes" id="UP000326944">
    <property type="component" value="Chromosome"/>
</dbReference>
<dbReference type="CDD" id="cd01949">
    <property type="entry name" value="GGDEF"/>
    <property type="match status" value="1"/>
</dbReference>
<evidence type="ECO:0000259" key="4">
    <source>
        <dbReference type="PROSITE" id="PS50887"/>
    </source>
</evidence>
<gene>
    <name evidence="5" type="ORF">FJR48_11765</name>
</gene>
<protein>
    <recommendedName>
        <fullName evidence="1">diguanylate cyclase</fullName>
        <ecNumber evidence="1">2.7.7.65</ecNumber>
    </recommendedName>
</protein>
<evidence type="ECO:0000256" key="2">
    <source>
        <dbReference type="ARBA" id="ARBA00034247"/>
    </source>
</evidence>
<dbReference type="InterPro" id="IPR050469">
    <property type="entry name" value="Diguanylate_Cyclase"/>
</dbReference>